<protein>
    <submittedName>
        <fullName evidence="3">Uncharacterized protein</fullName>
    </submittedName>
</protein>
<accession>C5K5Q8</accession>
<dbReference type="RefSeq" id="XP_002785372.1">
    <property type="nucleotide sequence ID" value="XM_002785326.1"/>
</dbReference>
<dbReference type="EMBL" id="GG672305">
    <property type="protein sequence ID" value="EER17168.1"/>
    <property type="molecule type" value="Genomic_DNA"/>
</dbReference>
<feature type="chain" id="PRO_5010828319" evidence="1">
    <location>
        <begin position="20"/>
        <end position="57"/>
    </location>
</feature>
<evidence type="ECO:0000256" key="1">
    <source>
        <dbReference type="SAM" id="SignalP"/>
    </source>
</evidence>
<keyword evidence="4" id="KW-1185">Reference proteome</keyword>
<reference evidence="3 4" key="1">
    <citation type="submission" date="2008-07" db="EMBL/GenBank/DDBJ databases">
        <authorList>
            <person name="El-Sayed N."/>
            <person name="Caler E."/>
            <person name="Inman J."/>
            <person name="Amedeo P."/>
            <person name="Hass B."/>
            <person name="Wortman J."/>
        </authorList>
    </citation>
    <scope>NUCLEOTIDE SEQUENCE [LARGE SCALE GENOMIC DNA]</scope>
    <source>
        <strain evidence="3">ATCC 50983</strain>
        <strain evidence="4">ATCC 50983 / TXsc</strain>
    </source>
</reference>
<dbReference type="AlphaFoldDB" id="C5K5Q8"/>
<proteinExistence type="predicted"/>
<evidence type="ECO:0000313" key="2">
    <source>
        <dbReference type="EMBL" id="EER17168.1"/>
    </source>
</evidence>
<gene>
    <name evidence="2" type="ORF">Pmar_PMAR022161</name>
    <name evidence="3" type="ORF">Pmar_PMAR022713</name>
</gene>
<sequence>MLKVIFFTILLVIGVMVHGRDEVPPPPPETPCPSKDCPMGNLCFPEKGECLMIPTVK</sequence>
<dbReference type="RefSeq" id="XP_002788389.1">
    <property type="nucleotide sequence ID" value="XM_002788343.1"/>
</dbReference>
<dbReference type="Proteomes" id="UP000007800">
    <property type="component" value="Unassembled WGS sequence"/>
</dbReference>
<dbReference type="GeneID" id="9053704"/>
<organism evidence="4">
    <name type="scientific">Perkinsus marinus (strain ATCC 50983 / TXsc)</name>
    <dbReference type="NCBI Taxonomy" id="423536"/>
    <lineage>
        <taxon>Eukaryota</taxon>
        <taxon>Sar</taxon>
        <taxon>Alveolata</taxon>
        <taxon>Perkinsozoa</taxon>
        <taxon>Perkinsea</taxon>
        <taxon>Perkinsida</taxon>
        <taxon>Perkinsidae</taxon>
        <taxon>Perkinsus</taxon>
    </lineage>
</organism>
<dbReference type="GeneID" id="9053363"/>
<feature type="non-terminal residue" evidence="3">
    <location>
        <position position="57"/>
    </location>
</feature>
<dbReference type="EMBL" id="GG670705">
    <property type="protein sequence ID" value="EER20185.1"/>
    <property type="molecule type" value="Genomic_DNA"/>
</dbReference>
<evidence type="ECO:0000313" key="4">
    <source>
        <dbReference type="Proteomes" id="UP000007800"/>
    </source>
</evidence>
<name>C5K5Q8_PERM5</name>
<keyword evidence="1" id="KW-0732">Signal</keyword>
<evidence type="ECO:0000313" key="3">
    <source>
        <dbReference type="EMBL" id="EER20185.1"/>
    </source>
</evidence>
<feature type="signal peptide" evidence="1">
    <location>
        <begin position="1"/>
        <end position="19"/>
    </location>
</feature>
<dbReference type="InParanoid" id="C5K5Q8"/>